<dbReference type="EMBL" id="JAADJZ010000013">
    <property type="protein sequence ID" value="KAF2870699.1"/>
    <property type="molecule type" value="Genomic_DNA"/>
</dbReference>
<dbReference type="OrthoDB" id="3540210at2759"/>
<evidence type="ECO:0000256" key="1">
    <source>
        <dbReference type="SAM" id="Phobius"/>
    </source>
</evidence>
<name>A0A7C8M7D2_9PLEO</name>
<accession>A0A7C8M7D2</accession>
<reference evidence="2 3" key="1">
    <citation type="submission" date="2020-01" db="EMBL/GenBank/DDBJ databases">
        <authorList>
            <consortium name="DOE Joint Genome Institute"/>
            <person name="Haridas S."/>
            <person name="Albert R."/>
            <person name="Binder M."/>
            <person name="Bloem J."/>
            <person name="Labutti K."/>
            <person name="Salamov A."/>
            <person name="Andreopoulos B."/>
            <person name="Baker S.E."/>
            <person name="Barry K."/>
            <person name="Bills G."/>
            <person name="Bluhm B.H."/>
            <person name="Cannon C."/>
            <person name="Castanera R."/>
            <person name="Culley D.E."/>
            <person name="Daum C."/>
            <person name="Ezra D."/>
            <person name="Gonzalez J.B."/>
            <person name="Henrissat B."/>
            <person name="Kuo A."/>
            <person name="Liang C."/>
            <person name="Lipzen A."/>
            <person name="Lutzoni F."/>
            <person name="Magnuson J."/>
            <person name="Mondo S."/>
            <person name="Nolan M."/>
            <person name="Ohm R."/>
            <person name="Pangilinan J."/>
            <person name="Park H.-J.H."/>
            <person name="Ramirez L."/>
            <person name="Alfaro M."/>
            <person name="Sun H."/>
            <person name="Tritt A."/>
            <person name="Yoshinaga Y."/>
            <person name="Zwiers L.-H.L."/>
            <person name="Turgeon B.G."/>
            <person name="Goodwin S.B."/>
            <person name="Spatafora J.W."/>
            <person name="Crous P.W."/>
            <person name="Grigoriev I.V."/>
        </authorList>
    </citation>
    <scope>NUCLEOTIDE SEQUENCE [LARGE SCALE GENOMIC DNA]</scope>
    <source>
        <strain evidence="2 3">CBS 611.86</strain>
    </source>
</reference>
<protein>
    <submittedName>
        <fullName evidence="2">Uncharacterized protein</fullName>
    </submittedName>
</protein>
<proteinExistence type="predicted"/>
<feature type="transmembrane region" description="Helical" evidence="1">
    <location>
        <begin position="304"/>
        <end position="326"/>
    </location>
</feature>
<evidence type="ECO:0000313" key="3">
    <source>
        <dbReference type="Proteomes" id="UP000481861"/>
    </source>
</evidence>
<keyword evidence="1" id="KW-0812">Transmembrane</keyword>
<organism evidence="2 3">
    <name type="scientific">Massariosphaeria phaeospora</name>
    <dbReference type="NCBI Taxonomy" id="100035"/>
    <lineage>
        <taxon>Eukaryota</taxon>
        <taxon>Fungi</taxon>
        <taxon>Dikarya</taxon>
        <taxon>Ascomycota</taxon>
        <taxon>Pezizomycotina</taxon>
        <taxon>Dothideomycetes</taxon>
        <taxon>Pleosporomycetidae</taxon>
        <taxon>Pleosporales</taxon>
        <taxon>Pleosporales incertae sedis</taxon>
        <taxon>Massariosphaeria</taxon>
    </lineage>
</organism>
<keyword evidence="1" id="KW-1133">Transmembrane helix</keyword>
<dbReference type="Proteomes" id="UP000481861">
    <property type="component" value="Unassembled WGS sequence"/>
</dbReference>
<sequence length="444" mass="48964">MRRVTQCAPIRVDNYATDWVRDIPEALVGGSNTSVKFYEFGKSSEGCDAAKKANQTADTTFCVSDYQKETYRRAYTVRSNTVYQNNQEVSDFVPVPDFQVANADVTLMSIFNKAVYAGNNSDALFKAETPVPNRPEGFPARFTASNDLAVLGCTEQYEFCNAGTQKCTGLAGVYAIKAALDSNVLGLNPRQNATSNLMWKGTWAMALQWAAEILSDDLLLARDWVFTTQSTQSSALPDNQWQLEAANLHNLSLATFQRRINDYASPESFQIRPDANSLDDIQPETDRYMRALCGAQKIRSNDHYSVSVLGMLIILCVGSAIILLDLSLEHIFFFRTVGFAPLSKKHDWENTGVLQLHRLVLETRGVGPWGGDPANPVLEDQHRKFEGGVALKQGWGSGSGYAASGREMMESQGSGGTAYQGGVQYSAVPNPQVQGETHLFWDKK</sequence>
<gene>
    <name evidence="2" type="ORF">BDV95DRAFT_496063</name>
</gene>
<keyword evidence="1" id="KW-0472">Membrane</keyword>
<dbReference type="AlphaFoldDB" id="A0A7C8M7D2"/>
<keyword evidence="3" id="KW-1185">Reference proteome</keyword>
<evidence type="ECO:0000313" key="2">
    <source>
        <dbReference type="EMBL" id="KAF2870699.1"/>
    </source>
</evidence>
<comment type="caution">
    <text evidence="2">The sequence shown here is derived from an EMBL/GenBank/DDBJ whole genome shotgun (WGS) entry which is preliminary data.</text>
</comment>